<evidence type="ECO:0000313" key="3">
    <source>
        <dbReference type="Proteomes" id="UP001303473"/>
    </source>
</evidence>
<sequence>MSRPSRQEEGEWMSRPHGYTRGEWRYVVLSPGQTVFFPSGTIHFVFRIRGVQTFALRGHILQWSGIKRWLKVIIAQVQNEEITNEDTASSAPQLVHVMKGLVSNRTKAGRDKELGGPDAVVRFFALIKEFDTSVAKLRHAESGVQP</sequence>
<gene>
    <name evidence="2" type="ORF">QBC46DRAFT_380988</name>
</gene>
<proteinExistence type="predicted"/>
<feature type="domain" description="JmjC" evidence="1">
    <location>
        <begin position="1"/>
        <end position="77"/>
    </location>
</feature>
<reference evidence="3" key="1">
    <citation type="journal article" date="2023" name="Mol. Phylogenet. Evol.">
        <title>Genome-scale phylogeny and comparative genomics of the fungal order Sordariales.</title>
        <authorList>
            <person name="Hensen N."/>
            <person name="Bonometti L."/>
            <person name="Westerberg I."/>
            <person name="Brannstrom I.O."/>
            <person name="Guillou S."/>
            <person name="Cros-Aarteil S."/>
            <person name="Calhoun S."/>
            <person name="Haridas S."/>
            <person name="Kuo A."/>
            <person name="Mondo S."/>
            <person name="Pangilinan J."/>
            <person name="Riley R."/>
            <person name="LaButti K."/>
            <person name="Andreopoulos B."/>
            <person name="Lipzen A."/>
            <person name="Chen C."/>
            <person name="Yan M."/>
            <person name="Daum C."/>
            <person name="Ng V."/>
            <person name="Clum A."/>
            <person name="Steindorff A."/>
            <person name="Ohm R.A."/>
            <person name="Martin F."/>
            <person name="Silar P."/>
            <person name="Natvig D.O."/>
            <person name="Lalanne C."/>
            <person name="Gautier V."/>
            <person name="Ament-Velasquez S.L."/>
            <person name="Kruys A."/>
            <person name="Hutchinson M.I."/>
            <person name="Powell A.J."/>
            <person name="Barry K."/>
            <person name="Miller A.N."/>
            <person name="Grigoriev I.V."/>
            <person name="Debuchy R."/>
            <person name="Gladieux P."/>
            <person name="Hiltunen Thoren M."/>
            <person name="Johannesson H."/>
        </authorList>
    </citation>
    <scope>NUCLEOTIDE SEQUENCE [LARGE SCALE GENOMIC DNA]</scope>
    <source>
        <strain evidence="3">CBS 340.73</strain>
    </source>
</reference>
<accession>A0AAN6NE23</accession>
<organism evidence="2 3">
    <name type="scientific">Diplogelasinospora grovesii</name>
    <dbReference type="NCBI Taxonomy" id="303347"/>
    <lineage>
        <taxon>Eukaryota</taxon>
        <taxon>Fungi</taxon>
        <taxon>Dikarya</taxon>
        <taxon>Ascomycota</taxon>
        <taxon>Pezizomycotina</taxon>
        <taxon>Sordariomycetes</taxon>
        <taxon>Sordariomycetidae</taxon>
        <taxon>Sordariales</taxon>
        <taxon>Diplogelasinosporaceae</taxon>
        <taxon>Diplogelasinospora</taxon>
    </lineage>
</organism>
<keyword evidence="3" id="KW-1185">Reference proteome</keyword>
<evidence type="ECO:0000313" key="2">
    <source>
        <dbReference type="EMBL" id="KAK3942027.1"/>
    </source>
</evidence>
<dbReference type="InterPro" id="IPR003347">
    <property type="entry name" value="JmjC_dom"/>
</dbReference>
<evidence type="ECO:0000259" key="1">
    <source>
        <dbReference type="PROSITE" id="PS51184"/>
    </source>
</evidence>
<comment type="caution">
    <text evidence="2">The sequence shown here is derived from an EMBL/GenBank/DDBJ whole genome shotgun (WGS) entry which is preliminary data.</text>
</comment>
<dbReference type="SUPFAM" id="SSF51197">
    <property type="entry name" value="Clavaminate synthase-like"/>
    <property type="match status" value="1"/>
</dbReference>
<name>A0AAN6NE23_9PEZI</name>
<protein>
    <recommendedName>
        <fullName evidence="1">JmjC domain-containing protein</fullName>
    </recommendedName>
</protein>
<dbReference type="PROSITE" id="PS51184">
    <property type="entry name" value="JMJC"/>
    <property type="match status" value="1"/>
</dbReference>
<dbReference type="Proteomes" id="UP001303473">
    <property type="component" value="Unassembled WGS sequence"/>
</dbReference>
<dbReference type="EMBL" id="MU853777">
    <property type="protein sequence ID" value="KAK3942027.1"/>
    <property type="molecule type" value="Genomic_DNA"/>
</dbReference>
<dbReference type="AlphaFoldDB" id="A0AAN6NE23"/>